<dbReference type="AlphaFoldDB" id="A0A7S1EDX4"/>
<name>A0A7S1EDX4_HEMAN</name>
<dbReference type="Pfam" id="PF11016">
    <property type="entry name" value="DUF2854"/>
    <property type="match status" value="1"/>
</dbReference>
<feature type="chain" id="PRO_5031347190" description="Thylakoid membrane protein" evidence="2">
    <location>
        <begin position="23"/>
        <end position="319"/>
    </location>
</feature>
<dbReference type="PANTHER" id="PTHR35551:SF1">
    <property type="entry name" value="ACCLIMATION OF PHOTOSYNTHESIS TO ENVIRONMENT"/>
    <property type="match status" value="1"/>
</dbReference>
<dbReference type="EMBL" id="HBFX01038427">
    <property type="protein sequence ID" value="CAD8972126.1"/>
    <property type="molecule type" value="Transcribed_RNA"/>
</dbReference>
<feature type="compositionally biased region" description="Basic and acidic residues" evidence="1">
    <location>
        <begin position="308"/>
        <end position="319"/>
    </location>
</feature>
<evidence type="ECO:0008006" key="4">
    <source>
        <dbReference type="Google" id="ProtNLM"/>
    </source>
</evidence>
<gene>
    <name evidence="3" type="ORF">HAND00432_LOCUS23127</name>
</gene>
<dbReference type="InterPro" id="IPR021275">
    <property type="entry name" value="DUF2854"/>
</dbReference>
<evidence type="ECO:0000256" key="2">
    <source>
        <dbReference type="SAM" id="SignalP"/>
    </source>
</evidence>
<reference evidence="3" key="1">
    <citation type="submission" date="2021-01" db="EMBL/GenBank/DDBJ databases">
        <authorList>
            <person name="Corre E."/>
            <person name="Pelletier E."/>
            <person name="Niang G."/>
            <person name="Scheremetjew M."/>
            <person name="Finn R."/>
            <person name="Kale V."/>
            <person name="Holt S."/>
            <person name="Cochrane G."/>
            <person name="Meng A."/>
            <person name="Brown T."/>
            <person name="Cohen L."/>
        </authorList>
    </citation>
    <scope>NUCLEOTIDE SEQUENCE</scope>
    <source>
        <strain evidence="3">CCMP644</strain>
    </source>
</reference>
<organism evidence="3">
    <name type="scientific">Hemiselmis andersenii</name>
    <name type="common">Cryptophyte alga</name>
    <dbReference type="NCBI Taxonomy" id="464988"/>
    <lineage>
        <taxon>Eukaryota</taxon>
        <taxon>Cryptophyceae</taxon>
        <taxon>Cryptomonadales</taxon>
        <taxon>Hemiselmidaceae</taxon>
        <taxon>Hemiselmis</taxon>
    </lineage>
</organism>
<sequence length="319" mass="33750">MHATARTALVGVALLAAHTADAFTVNPTPVSGAARSLSGGVCLSQAGKSGLPLSHQGSNTRARAASALSLRAKDEFAEGAIAGGFSNKGEAPFEIRGFSLAKVVLGLGLVITFGSFYSYFTNGNSVTSLGFVYGLPITLGGFSLQYAEILPVPVKSTPETEQLYEEKATETLRKIREDVTRHRYGDDAHLDSTLEKLGLVNPGKKFPQMQSIDLTKEAGGELGYSMVFQSIDTPYKVWAEPARLRRYETFFGPGVNAEVVKVSKEERLVAIKLVTGEARKGTGAAAEENMAVSAGGATKLGAEAGAPKAEEEDKRSMEV</sequence>
<proteinExistence type="predicted"/>
<feature type="region of interest" description="Disordered" evidence="1">
    <location>
        <begin position="296"/>
        <end position="319"/>
    </location>
</feature>
<keyword evidence="2" id="KW-0732">Signal</keyword>
<accession>A0A7S1EDX4</accession>
<feature type="signal peptide" evidence="2">
    <location>
        <begin position="1"/>
        <end position="22"/>
    </location>
</feature>
<evidence type="ECO:0000313" key="3">
    <source>
        <dbReference type="EMBL" id="CAD8972126.1"/>
    </source>
</evidence>
<protein>
    <recommendedName>
        <fullName evidence="4">Thylakoid membrane protein</fullName>
    </recommendedName>
</protein>
<dbReference type="PANTHER" id="PTHR35551">
    <property type="match status" value="1"/>
</dbReference>
<evidence type="ECO:0000256" key="1">
    <source>
        <dbReference type="SAM" id="MobiDB-lite"/>
    </source>
</evidence>